<protein>
    <recommendedName>
        <fullName evidence="2">acetate--CoA ligase (ADP-forming)</fullName>
        <ecNumber evidence="2">6.2.1.13</ecNumber>
    </recommendedName>
</protein>
<dbReference type="AlphaFoldDB" id="A0A0P7ZGL7"/>
<gene>
    <name evidence="7" type="primary">acdA_3</name>
    <name evidence="7" type="ORF">MPEBLZ_02655</name>
</gene>
<dbReference type="EC" id="6.2.1.13" evidence="2"/>
<dbReference type="InterPro" id="IPR036291">
    <property type="entry name" value="NAD(P)-bd_dom_sf"/>
</dbReference>
<reference evidence="7 8" key="1">
    <citation type="submission" date="2015-09" db="EMBL/GenBank/DDBJ databases">
        <title>A metagenomics-based metabolic model of nitrate-dependent anaerobic oxidation of methane by Methanoperedens-like archaea.</title>
        <authorList>
            <person name="Arshad A."/>
            <person name="Speth D.R."/>
            <person name="De Graaf R.M."/>
            <person name="Op Den Camp H.J."/>
            <person name="Jetten M.S."/>
            <person name="Welte C.U."/>
        </authorList>
    </citation>
    <scope>NUCLEOTIDE SEQUENCE [LARGE SCALE GENOMIC DNA]</scope>
</reference>
<feature type="non-terminal residue" evidence="7">
    <location>
        <position position="1"/>
    </location>
</feature>
<evidence type="ECO:0000259" key="6">
    <source>
        <dbReference type="SMART" id="SM00881"/>
    </source>
</evidence>
<dbReference type="GO" id="GO:0043758">
    <property type="term" value="F:acetate-CoA ligase (ADP-forming) activity"/>
    <property type="evidence" value="ECO:0007669"/>
    <property type="project" value="UniProtKB-EC"/>
</dbReference>
<evidence type="ECO:0000256" key="2">
    <source>
        <dbReference type="ARBA" id="ARBA00012957"/>
    </source>
</evidence>
<dbReference type="InterPro" id="IPR016102">
    <property type="entry name" value="Succinyl-CoA_synth-like"/>
</dbReference>
<dbReference type="PANTHER" id="PTHR43334">
    <property type="entry name" value="ACETATE--COA LIGASE [ADP-FORMING]"/>
    <property type="match status" value="1"/>
</dbReference>
<dbReference type="Pfam" id="PF13380">
    <property type="entry name" value="CoA_binding_2"/>
    <property type="match status" value="1"/>
</dbReference>
<dbReference type="Gene3D" id="3.40.50.261">
    <property type="entry name" value="Succinyl-CoA synthetase domains"/>
    <property type="match status" value="2"/>
</dbReference>
<name>A0A0P7ZGL7_9EURY</name>
<evidence type="ECO:0000256" key="1">
    <source>
        <dbReference type="ARBA" id="ARBA00001619"/>
    </source>
</evidence>
<dbReference type="Pfam" id="PF13607">
    <property type="entry name" value="Succ_CoA_lig"/>
    <property type="match status" value="1"/>
</dbReference>
<evidence type="ECO:0000256" key="3">
    <source>
        <dbReference type="ARBA" id="ARBA00022598"/>
    </source>
</evidence>
<comment type="catalytic activity">
    <reaction evidence="1">
        <text>acetate + ATP + CoA = acetyl-CoA + ADP + phosphate</text>
        <dbReference type="Rhea" id="RHEA:15081"/>
        <dbReference type="ChEBI" id="CHEBI:30089"/>
        <dbReference type="ChEBI" id="CHEBI:30616"/>
        <dbReference type="ChEBI" id="CHEBI:43474"/>
        <dbReference type="ChEBI" id="CHEBI:57287"/>
        <dbReference type="ChEBI" id="CHEBI:57288"/>
        <dbReference type="ChEBI" id="CHEBI:456216"/>
        <dbReference type="EC" id="6.2.1.13"/>
    </reaction>
</comment>
<proteinExistence type="predicted"/>
<keyword evidence="3 7" id="KW-0436">Ligase</keyword>
<dbReference type="SUPFAM" id="SSF51735">
    <property type="entry name" value="NAD(P)-binding Rossmann-fold domains"/>
    <property type="match status" value="1"/>
</dbReference>
<feature type="domain" description="CoA-binding" evidence="6">
    <location>
        <begin position="13"/>
        <end position="107"/>
    </location>
</feature>
<keyword evidence="4" id="KW-0547">Nucleotide-binding</keyword>
<dbReference type="InterPro" id="IPR003781">
    <property type="entry name" value="CoA-bd"/>
</dbReference>
<dbReference type="Proteomes" id="UP000050360">
    <property type="component" value="Unassembled WGS sequence"/>
</dbReference>
<dbReference type="Gene3D" id="3.40.50.720">
    <property type="entry name" value="NAD(P)-binding Rossmann-like Domain"/>
    <property type="match status" value="1"/>
</dbReference>
<evidence type="ECO:0000313" key="8">
    <source>
        <dbReference type="Proteomes" id="UP000050360"/>
    </source>
</evidence>
<dbReference type="PANTHER" id="PTHR43334:SF1">
    <property type="entry name" value="3-HYDROXYPROPIONATE--COA LIGASE [ADP-FORMING]"/>
    <property type="match status" value="1"/>
</dbReference>
<dbReference type="SMART" id="SM00881">
    <property type="entry name" value="CoA_binding"/>
    <property type="match status" value="1"/>
</dbReference>
<comment type="caution">
    <text evidence="7">The sequence shown here is derived from an EMBL/GenBank/DDBJ whole genome shotgun (WGS) entry which is preliminary data.</text>
</comment>
<dbReference type="InterPro" id="IPR032875">
    <property type="entry name" value="Succ_CoA_lig_flav_dom"/>
</dbReference>
<organism evidence="7 8">
    <name type="scientific">Candidatus Methanoperedens nitratireducens</name>
    <dbReference type="NCBI Taxonomy" id="1392998"/>
    <lineage>
        <taxon>Archaea</taxon>
        <taxon>Methanobacteriati</taxon>
        <taxon>Methanobacteriota</taxon>
        <taxon>Stenosarchaea group</taxon>
        <taxon>Methanomicrobia</taxon>
        <taxon>Methanosarcinales</taxon>
        <taxon>ANME-2 cluster</taxon>
        <taxon>Candidatus Methanoperedentaceae</taxon>
        <taxon>Candidatus Methanoperedens</taxon>
    </lineage>
</organism>
<dbReference type="Pfam" id="PF19045">
    <property type="entry name" value="Ligase_CoA_2"/>
    <property type="match status" value="1"/>
</dbReference>
<accession>A0A0P7ZGL7</accession>
<dbReference type="SUPFAM" id="SSF52210">
    <property type="entry name" value="Succinyl-CoA synthetase domains"/>
    <property type="match status" value="2"/>
</dbReference>
<sequence length="470" mass="50119">APEDTMNVMLSSIFEPESVAVIGASNNESKWGGRILKNLLSGFQGKIYPVNPNENIVQGLDSYPSVLDIPGTVELGVIIVPNKYVHSIAEECGKKGVKGLIVISAGFSEAGNEDAELELVSIARKYGMRMIGPNTLGIVNERARLNASIIGRLPHPGSISFITQSGSLGLALAEWTIATELGLSKVISTGNKAETDDVDLIEYLSSDPSTGVIAMYIEGIKRGRKFLDAARNIKKPIVVIKTGRSKRGAKAVFSHTGSIAGSDEVYSAAFRQAGILRVDTIDELFDAALAFSCQPLPQGNNVAIFSNGGGASIVAADECEKQGINIADLTGETKEKIKKVIPEFASVSNPIDTAGTVSFKIYNDSIKALYDDPNVDAIIAIYVHTMISNAMPPAEAVVEMKQKCDKEIGKKPIIACWMGGMGTEEGVDLLKSGCVPNYPVPERAVKALSALIKHRKFLETVKTHDAQAGK</sequence>
<dbReference type="GO" id="GO:0005524">
    <property type="term" value="F:ATP binding"/>
    <property type="evidence" value="ECO:0007669"/>
    <property type="project" value="UniProtKB-KW"/>
</dbReference>
<dbReference type="EMBL" id="LKCM01000203">
    <property type="protein sequence ID" value="KPQ42813.1"/>
    <property type="molecule type" value="Genomic_DNA"/>
</dbReference>
<keyword evidence="5" id="KW-0067">ATP-binding</keyword>
<evidence type="ECO:0000256" key="5">
    <source>
        <dbReference type="ARBA" id="ARBA00022840"/>
    </source>
</evidence>
<dbReference type="InterPro" id="IPR051538">
    <property type="entry name" value="Acyl-CoA_Synth/Transferase"/>
</dbReference>
<dbReference type="InterPro" id="IPR043938">
    <property type="entry name" value="Ligase_CoA_dom"/>
</dbReference>
<evidence type="ECO:0000256" key="4">
    <source>
        <dbReference type="ARBA" id="ARBA00022741"/>
    </source>
</evidence>
<evidence type="ECO:0000313" key="7">
    <source>
        <dbReference type="EMBL" id="KPQ42813.1"/>
    </source>
</evidence>